<comment type="similarity">
    <text evidence="2">Belongs to the Orn/Lys/Arg decarboxylase class-I family.</text>
</comment>
<organism evidence="8 9">
    <name type="scientific">Luedemannella flava</name>
    <dbReference type="NCBI Taxonomy" id="349316"/>
    <lineage>
        <taxon>Bacteria</taxon>
        <taxon>Bacillati</taxon>
        <taxon>Actinomycetota</taxon>
        <taxon>Actinomycetes</taxon>
        <taxon>Micromonosporales</taxon>
        <taxon>Micromonosporaceae</taxon>
        <taxon>Luedemannella</taxon>
    </lineage>
</organism>
<dbReference type="PANTHER" id="PTHR43277:SF4">
    <property type="entry name" value="ARGININE DECARBOXYLASE"/>
    <property type="match status" value="1"/>
</dbReference>
<protein>
    <submittedName>
        <fullName evidence="8">Aminotransferase class I/II-fold pyridoxal phosphate-dependent enzyme</fullName>
    </submittedName>
</protein>
<evidence type="ECO:0000256" key="2">
    <source>
        <dbReference type="ARBA" id="ARBA00010671"/>
    </source>
</evidence>
<feature type="domain" description="Orn/Lys/Arg decarboxylase C-terminal" evidence="7">
    <location>
        <begin position="392"/>
        <end position="450"/>
    </location>
</feature>
<dbReference type="Gene3D" id="3.90.100.10">
    <property type="entry name" value="Orn/Lys/Arg decarboxylase, C-terminal domain"/>
    <property type="match status" value="1"/>
</dbReference>
<dbReference type="Proteomes" id="UP001500218">
    <property type="component" value="Unassembled WGS sequence"/>
</dbReference>
<evidence type="ECO:0000256" key="5">
    <source>
        <dbReference type="ARBA" id="ARBA00023239"/>
    </source>
</evidence>
<evidence type="ECO:0000313" key="8">
    <source>
        <dbReference type="EMBL" id="GAA1832828.1"/>
    </source>
</evidence>
<dbReference type="SUPFAM" id="SSF55904">
    <property type="entry name" value="Ornithine decarboxylase C-terminal domain"/>
    <property type="match status" value="1"/>
</dbReference>
<keyword evidence="5" id="KW-0456">Lyase</keyword>
<name>A0ABN2MNM6_9ACTN</name>
<keyword evidence="9" id="KW-1185">Reference proteome</keyword>
<dbReference type="Pfam" id="PF01276">
    <property type="entry name" value="OKR_DC_1"/>
    <property type="match status" value="1"/>
</dbReference>
<keyword evidence="4" id="KW-0663">Pyridoxal phosphate</keyword>
<evidence type="ECO:0000259" key="7">
    <source>
        <dbReference type="Pfam" id="PF03711"/>
    </source>
</evidence>
<evidence type="ECO:0000259" key="6">
    <source>
        <dbReference type="Pfam" id="PF01276"/>
    </source>
</evidence>
<accession>A0ABN2MNM6</accession>
<evidence type="ECO:0000313" key="9">
    <source>
        <dbReference type="Proteomes" id="UP001500218"/>
    </source>
</evidence>
<dbReference type="GO" id="GO:0008483">
    <property type="term" value="F:transaminase activity"/>
    <property type="evidence" value="ECO:0007669"/>
    <property type="project" value="UniProtKB-KW"/>
</dbReference>
<evidence type="ECO:0000256" key="4">
    <source>
        <dbReference type="ARBA" id="ARBA00022898"/>
    </source>
</evidence>
<dbReference type="EMBL" id="BAAALT010000275">
    <property type="protein sequence ID" value="GAA1832828.1"/>
    <property type="molecule type" value="Genomic_DNA"/>
</dbReference>
<dbReference type="InterPro" id="IPR036633">
    <property type="entry name" value="Prn/Lys/Arg_de-COase_C_sf"/>
</dbReference>
<dbReference type="SUPFAM" id="SSF53383">
    <property type="entry name" value="PLP-dependent transferases"/>
    <property type="match status" value="1"/>
</dbReference>
<dbReference type="Gene3D" id="3.40.640.10">
    <property type="entry name" value="Type I PLP-dependent aspartate aminotransferase-like (Major domain)"/>
    <property type="match status" value="1"/>
</dbReference>
<gene>
    <name evidence="8" type="ORF">GCM10009682_59130</name>
</gene>
<keyword evidence="8" id="KW-0032">Aminotransferase</keyword>
<keyword evidence="8" id="KW-0808">Transferase</keyword>
<dbReference type="InterPro" id="IPR015421">
    <property type="entry name" value="PyrdxlP-dep_Trfase_major"/>
</dbReference>
<proteinExistence type="inferred from homology"/>
<evidence type="ECO:0000256" key="1">
    <source>
        <dbReference type="ARBA" id="ARBA00001933"/>
    </source>
</evidence>
<evidence type="ECO:0000256" key="3">
    <source>
        <dbReference type="ARBA" id="ARBA00022793"/>
    </source>
</evidence>
<dbReference type="InterPro" id="IPR015424">
    <property type="entry name" value="PyrdxlP-dep_Trfase"/>
</dbReference>
<keyword evidence="3" id="KW-0210">Decarboxylase</keyword>
<reference evidence="8 9" key="1">
    <citation type="journal article" date="2019" name="Int. J. Syst. Evol. Microbiol.">
        <title>The Global Catalogue of Microorganisms (GCM) 10K type strain sequencing project: providing services to taxonomists for standard genome sequencing and annotation.</title>
        <authorList>
            <consortium name="The Broad Institute Genomics Platform"/>
            <consortium name="The Broad Institute Genome Sequencing Center for Infectious Disease"/>
            <person name="Wu L."/>
            <person name="Ma J."/>
        </authorList>
    </citation>
    <scope>NUCLEOTIDE SEQUENCE [LARGE SCALE GENOMIC DNA]</scope>
    <source>
        <strain evidence="8 9">JCM 13250</strain>
    </source>
</reference>
<dbReference type="InterPro" id="IPR008286">
    <property type="entry name" value="Prn/Lys/Arg_de-COase_C"/>
</dbReference>
<feature type="domain" description="Orn/Lys/Arg decarboxylases family 1 pyridoxal-P attachment site" evidence="6">
    <location>
        <begin position="7"/>
        <end position="293"/>
    </location>
</feature>
<dbReference type="Pfam" id="PF03711">
    <property type="entry name" value="OKR_DC_1_C"/>
    <property type="match status" value="1"/>
</dbReference>
<comment type="cofactor">
    <cofactor evidence="1">
        <name>pyridoxal 5'-phosphate</name>
        <dbReference type="ChEBI" id="CHEBI:597326"/>
    </cofactor>
</comment>
<dbReference type="InterPro" id="IPR000310">
    <property type="entry name" value="Orn/Lys/Arg_deCO2ase_major_dom"/>
</dbReference>
<sequence>MEINDAPLLAAWHAYVDGGVTPFTIPGHKRAAARLWPALGAAVASDVPLFGGLDTVKLAGGTLADAEARAAALWGADWCRFSTGGSTHANQAIALAVGRPGDTVLVTRSAHRSTLLGLVLAGLNPVWLPTTVDPRFGIPSGVSPEALRGALAAHPSARAVFLVEPSYLGTVSDLPALIAASDVPVIVDQAWGAHFGFHPSLPPHALQVGAAALVTSAHKTLPAYSQASLLLARTDRLDPDRLDRAFEAGNTTSPAGSILASTDAARALLAARGPQLLDSLLSLVADAHARLRRTAGLLVPGPESFPAGRFDPAKLVVILSGTGADGIAVERDLIAAGVPVEMADRDTIVPIVTLADTRESVDRLVDALVGLVERHRGPARPVGLAIQWGAPAEAAMTPRDAFFADHETVPADRAVGRVCAEVVAPYPPGVPVLVPGEVVTESLLAGLRAARDAGTRIAYAADPTLGTLQVVRDA</sequence>
<dbReference type="InterPro" id="IPR052357">
    <property type="entry name" value="Orn_Lys_Arg_decarboxylase-I"/>
</dbReference>
<comment type="caution">
    <text evidence="8">The sequence shown here is derived from an EMBL/GenBank/DDBJ whole genome shotgun (WGS) entry which is preliminary data.</text>
</comment>
<dbReference type="PANTHER" id="PTHR43277">
    <property type="entry name" value="ARGININE DECARBOXYLASE"/>
    <property type="match status" value="1"/>
</dbReference>
<dbReference type="RefSeq" id="WP_344139412.1">
    <property type="nucleotide sequence ID" value="NZ_BAAALT010000275.1"/>
</dbReference>